<protein>
    <recommendedName>
        <fullName evidence="2">Peptidase S33 tripeptidyl aminopeptidase-like C-terminal domain-containing protein</fullName>
    </recommendedName>
</protein>
<reference evidence="1" key="1">
    <citation type="submission" date="2019-08" db="EMBL/GenBank/DDBJ databases">
        <authorList>
            <person name="Kucharzyk K."/>
            <person name="Murdoch R.W."/>
            <person name="Higgins S."/>
            <person name="Loffler F."/>
        </authorList>
    </citation>
    <scope>NUCLEOTIDE SEQUENCE</scope>
</reference>
<evidence type="ECO:0000313" key="1">
    <source>
        <dbReference type="EMBL" id="MPN19355.1"/>
    </source>
</evidence>
<comment type="caution">
    <text evidence="1">The sequence shown here is derived from an EMBL/GenBank/DDBJ whole genome shotgun (WGS) entry which is preliminary data.</text>
</comment>
<dbReference type="EMBL" id="VSSQ01066899">
    <property type="protein sequence ID" value="MPN19355.1"/>
    <property type="molecule type" value="Genomic_DNA"/>
</dbReference>
<organism evidence="1">
    <name type="scientific">bioreactor metagenome</name>
    <dbReference type="NCBI Taxonomy" id="1076179"/>
    <lineage>
        <taxon>unclassified sequences</taxon>
        <taxon>metagenomes</taxon>
        <taxon>ecological metagenomes</taxon>
    </lineage>
</organism>
<sequence>MYASAALFTGQRPPERSILKSIEKVLDTKFLLIAAGNVLNESAYGALYETAANGRAELWTVPNAGHTQGLFVSPEEYRSRVLAFFQGALVEADER</sequence>
<accession>A0A645FY46</accession>
<name>A0A645FY46_9ZZZZ</name>
<proteinExistence type="predicted"/>
<gene>
    <name evidence="1" type="ORF">SDC9_166723</name>
</gene>
<evidence type="ECO:0008006" key="2">
    <source>
        <dbReference type="Google" id="ProtNLM"/>
    </source>
</evidence>
<dbReference type="AlphaFoldDB" id="A0A645FY46"/>